<feature type="transmembrane region" description="Helical" evidence="7">
    <location>
        <begin position="100"/>
        <end position="123"/>
    </location>
</feature>
<keyword evidence="3" id="KW-1003">Cell membrane</keyword>
<feature type="transmembrane region" description="Helical" evidence="7">
    <location>
        <begin position="135"/>
        <end position="155"/>
    </location>
</feature>
<comment type="caution">
    <text evidence="10">The sequence shown here is derived from an EMBL/GenBank/DDBJ whole genome shotgun (WGS) entry which is preliminary data.</text>
</comment>
<comment type="subcellular location">
    <subcellularLocation>
        <location evidence="1 7">Cell membrane</location>
        <topology evidence="1 7">Multi-pass membrane protein</topology>
    </subcellularLocation>
</comment>
<evidence type="ECO:0000256" key="2">
    <source>
        <dbReference type="ARBA" id="ARBA00022448"/>
    </source>
</evidence>
<comment type="similarity">
    <text evidence="7">Belongs to the binding-protein-dependent transport system permease family.</text>
</comment>
<dbReference type="CDD" id="cd06261">
    <property type="entry name" value="TM_PBP2"/>
    <property type="match status" value="1"/>
</dbReference>
<keyword evidence="4 7" id="KW-0812">Transmembrane</keyword>
<evidence type="ECO:0000256" key="7">
    <source>
        <dbReference type="RuleBase" id="RU363032"/>
    </source>
</evidence>
<feature type="domain" description="ABC transmembrane type-1" evidence="9">
    <location>
        <begin position="97"/>
        <end position="314"/>
    </location>
</feature>
<dbReference type="SUPFAM" id="SSF161098">
    <property type="entry name" value="MetI-like"/>
    <property type="match status" value="1"/>
</dbReference>
<proteinExistence type="inferred from homology"/>
<evidence type="ECO:0000313" key="10">
    <source>
        <dbReference type="EMBL" id="MBD9699313.1"/>
    </source>
</evidence>
<dbReference type="InterPro" id="IPR000515">
    <property type="entry name" value="MetI-like"/>
</dbReference>
<feature type="transmembrane region" description="Helical" evidence="7">
    <location>
        <begin position="34"/>
        <end position="56"/>
    </location>
</feature>
<feature type="region of interest" description="Disordered" evidence="8">
    <location>
        <begin position="1"/>
        <end position="23"/>
    </location>
</feature>
<evidence type="ECO:0000259" key="9">
    <source>
        <dbReference type="PROSITE" id="PS50928"/>
    </source>
</evidence>
<keyword evidence="11" id="KW-1185">Reference proteome</keyword>
<feature type="transmembrane region" description="Helical" evidence="7">
    <location>
        <begin position="296"/>
        <end position="315"/>
    </location>
</feature>
<keyword evidence="6 7" id="KW-0472">Membrane</keyword>
<accession>A0ABR9DQP6</accession>
<organism evidence="10 11">
    <name type="scientific">Flavimobilis rhizosphaerae</name>
    <dbReference type="NCBI Taxonomy" id="2775421"/>
    <lineage>
        <taxon>Bacteria</taxon>
        <taxon>Bacillati</taxon>
        <taxon>Actinomycetota</taxon>
        <taxon>Actinomycetes</taxon>
        <taxon>Micrococcales</taxon>
        <taxon>Jonesiaceae</taxon>
        <taxon>Flavimobilis</taxon>
    </lineage>
</organism>
<dbReference type="RefSeq" id="WP_192279262.1">
    <property type="nucleotide sequence ID" value="NZ_JACZDF010000003.1"/>
</dbReference>
<keyword evidence="5 7" id="KW-1133">Transmembrane helix</keyword>
<evidence type="ECO:0000256" key="5">
    <source>
        <dbReference type="ARBA" id="ARBA00022989"/>
    </source>
</evidence>
<dbReference type="EMBL" id="JACZDF010000003">
    <property type="protein sequence ID" value="MBD9699313.1"/>
    <property type="molecule type" value="Genomic_DNA"/>
</dbReference>
<reference evidence="10 11" key="1">
    <citation type="submission" date="2020-09" db="EMBL/GenBank/DDBJ databases">
        <title>Flavimobilis rhizosphaerae sp. nov., isolated from rhizosphere soil of Spartina alterniflora.</title>
        <authorList>
            <person name="Hanqin C."/>
        </authorList>
    </citation>
    <scope>NUCLEOTIDE SEQUENCE [LARGE SCALE GENOMIC DNA]</scope>
    <source>
        <strain evidence="10 11">GY 10621</strain>
    </source>
</reference>
<gene>
    <name evidence="10" type="ORF">IGS67_07385</name>
</gene>
<evidence type="ECO:0000256" key="1">
    <source>
        <dbReference type="ARBA" id="ARBA00004651"/>
    </source>
</evidence>
<dbReference type="PROSITE" id="PS50928">
    <property type="entry name" value="ABC_TM1"/>
    <property type="match status" value="1"/>
</dbReference>
<dbReference type="Proteomes" id="UP000642107">
    <property type="component" value="Unassembled WGS sequence"/>
</dbReference>
<dbReference type="InterPro" id="IPR035906">
    <property type="entry name" value="MetI-like_sf"/>
</dbReference>
<evidence type="ECO:0000313" key="11">
    <source>
        <dbReference type="Proteomes" id="UP000642107"/>
    </source>
</evidence>
<dbReference type="PANTHER" id="PTHR43005">
    <property type="entry name" value="BLR7065 PROTEIN"/>
    <property type="match status" value="1"/>
</dbReference>
<dbReference type="PANTHER" id="PTHR43005:SF1">
    <property type="entry name" value="SPERMIDINE_PUTRESCINE TRANSPORT SYSTEM PERMEASE PROTEIN"/>
    <property type="match status" value="1"/>
</dbReference>
<feature type="transmembrane region" description="Helical" evidence="7">
    <location>
        <begin position="185"/>
        <end position="205"/>
    </location>
</feature>
<dbReference type="Gene3D" id="1.10.3720.10">
    <property type="entry name" value="MetI-like"/>
    <property type="match status" value="1"/>
</dbReference>
<evidence type="ECO:0000256" key="4">
    <source>
        <dbReference type="ARBA" id="ARBA00022692"/>
    </source>
</evidence>
<protein>
    <submittedName>
        <fullName evidence="10">Sugar ABC transporter permease</fullName>
    </submittedName>
</protein>
<keyword evidence="2 7" id="KW-0813">Transport</keyword>
<evidence type="ECO:0000256" key="3">
    <source>
        <dbReference type="ARBA" id="ARBA00022475"/>
    </source>
</evidence>
<name>A0ABR9DQP6_9MICO</name>
<dbReference type="Pfam" id="PF00528">
    <property type="entry name" value="BPD_transp_1"/>
    <property type="match status" value="1"/>
</dbReference>
<evidence type="ECO:0000256" key="8">
    <source>
        <dbReference type="SAM" id="MobiDB-lite"/>
    </source>
</evidence>
<feature type="transmembrane region" description="Helical" evidence="7">
    <location>
        <begin position="238"/>
        <end position="255"/>
    </location>
</feature>
<sequence>MSDVLARAPQSRRAAAAGRRPAPTASGARRATAIAPYLLVLPVIATMVIALGYPLVRQFVMSFQKYGLEQQFGKAPEWIGLDNYKAIFADPAVWAVITRSLLFCVAAAGLTMVVGMAVAVLMTKLVRWLRVVVQSVLLIAWAMPVIASMTIWQWLFDTNYGVINWLLVKIGLDQFKGHSWLIEPVSFLTIAVIVVVWMSVPFVAFSLNAALTQVSGEQLEAAELDGANAWERFLHIKLPTIMPVVMVVSLLQVIWDLRVFAQIYYLQQAGGVASETNLLGTYIYNLGLGQGDFGKAAAVAIFMLALTLGLTFFYVRKLAKEV</sequence>
<evidence type="ECO:0000256" key="6">
    <source>
        <dbReference type="ARBA" id="ARBA00023136"/>
    </source>
</evidence>